<comment type="caution">
    <text evidence="2">The sequence shown here is derived from an EMBL/GenBank/DDBJ whole genome shotgun (WGS) entry which is preliminary data.</text>
</comment>
<evidence type="ECO:0000313" key="2">
    <source>
        <dbReference type="EMBL" id="GMS78070.1"/>
    </source>
</evidence>
<keyword evidence="3" id="KW-1185">Reference proteome</keyword>
<feature type="compositionally biased region" description="Low complexity" evidence="1">
    <location>
        <begin position="1"/>
        <end position="29"/>
    </location>
</feature>
<evidence type="ECO:0000256" key="1">
    <source>
        <dbReference type="SAM" id="MobiDB-lite"/>
    </source>
</evidence>
<dbReference type="EMBL" id="BTSX01000001">
    <property type="protein sequence ID" value="GMS78070.1"/>
    <property type="molecule type" value="Genomic_DNA"/>
</dbReference>
<feature type="region of interest" description="Disordered" evidence="1">
    <location>
        <begin position="78"/>
        <end position="99"/>
    </location>
</feature>
<dbReference type="Proteomes" id="UP001432027">
    <property type="component" value="Unassembled WGS sequence"/>
</dbReference>
<accession>A0AAV5S7X8</accession>
<reference evidence="2" key="1">
    <citation type="submission" date="2023-10" db="EMBL/GenBank/DDBJ databases">
        <title>Genome assembly of Pristionchus species.</title>
        <authorList>
            <person name="Yoshida K."/>
            <person name="Sommer R.J."/>
        </authorList>
    </citation>
    <scope>NUCLEOTIDE SEQUENCE</scope>
    <source>
        <strain evidence="2">RS0144</strain>
    </source>
</reference>
<feature type="compositionally biased region" description="Low complexity" evidence="1">
    <location>
        <begin position="85"/>
        <end position="99"/>
    </location>
</feature>
<feature type="non-terminal residue" evidence="2">
    <location>
        <position position="1"/>
    </location>
</feature>
<gene>
    <name evidence="2" type="ORF">PENTCL1PPCAC_245</name>
</gene>
<protein>
    <submittedName>
        <fullName evidence="2">Uncharacterized protein</fullName>
    </submittedName>
</protein>
<proteinExistence type="predicted"/>
<name>A0AAV5S7X8_9BILA</name>
<sequence>SSSSETCTSSVTTETSSTTASATTTRSASGGRNRWPTARIEERLLRYLVQCPLSVPRRRSGGSSFPLLLLRERDNGNAVHSKYPSATSSAAETATIAVS</sequence>
<organism evidence="2 3">
    <name type="scientific">Pristionchus entomophagus</name>
    <dbReference type="NCBI Taxonomy" id="358040"/>
    <lineage>
        <taxon>Eukaryota</taxon>
        <taxon>Metazoa</taxon>
        <taxon>Ecdysozoa</taxon>
        <taxon>Nematoda</taxon>
        <taxon>Chromadorea</taxon>
        <taxon>Rhabditida</taxon>
        <taxon>Rhabditina</taxon>
        <taxon>Diplogasteromorpha</taxon>
        <taxon>Diplogasteroidea</taxon>
        <taxon>Neodiplogasteridae</taxon>
        <taxon>Pristionchus</taxon>
    </lineage>
</organism>
<feature type="non-terminal residue" evidence="2">
    <location>
        <position position="99"/>
    </location>
</feature>
<feature type="region of interest" description="Disordered" evidence="1">
    <location>
        <begin position="1"/>
        <end position="36"/>
    </location>
</feature>
<evidence type="ECO:0000313" key="3">
    <source>
        <dbReference type="Proteomes" id="UP001432027"/>
    </source>
</evidence>
<dbReference type="AlphaFoldDB" id="A0AAV5S7X8"/>